<dbReference type="SUPFAM" id="SSF48403">
    <property type="entry name" value="Ankyrin repeat"/>
    <property type="match status" value="2"/>
</dbReference>
<feature type="repeat" description="ANK" evidence="3">
    <location>
        <begin position="843"/>
        <end position="875"/>
    </location>
</feature>
<feature type="repeat" description="ANK" evidence="3">
    <location>
        <begin position="467"/>
        <end position="499"/>
    </location>
</feature>
<accession>A0A428S0E0</accession>
<evidence type="ECO:0000259" key="4">
    <source>
        <dbReference type="Pfam" id="PF06985"/>
    </source>
</evidence>
<dbReference type="PANTHER" id="PTHR24198:SF165">
    <property type="entry name" value="ANKYRIN REPEAT-CONTAINING PROTEIN-RELATED"/>
    <property type="match status" value="1"/>
</dbReference>
<evidence type="ECO:0000256" key="3">
    <source>
        <dbReference type="PROSITE-ProRule" id="PRU00023"/>
    </source>
</evidence>
<dbReference type="InterPro" id="IPR002110">
    <property type="entry name" value="Ankyrin_rpt"/>
</dbReference>
<dbReference type="SMART" id="SM00248">
    <property type="entry name" value="ANK"/>
    <property type="match status" value="17"/>
</dbReference>
<reference evidence="5 6" key="1">
    <citation type="submission" date="2017-06" db="EMBL/GenBank/DDBJ databases">
        <title>Comparative genomic analysis of Ambrosia Fusariam Clade fungi.</title>
        <authorList>
            <person name="Stajich J.E."/>
            <person name="Carrillo J."/>
            <person name="Kijimoto T."/>
            <person name="Eskalen A."/>
            <person name="O'Donnell K."/>
            <person name="Kasson M."/>
        </authorList>
    </citation>
    <scope>NUCLEOTIDE SEQUENCE [LARGE SCALE GENOMIC DNA]</scope>
    <source>
        <strain evidence="5 6">NRRL62606</strain>
    </source>
</reference>
<feature type="repeat" description="ANK" evidence="3">
    <location>
        <begin position="636"/>
        <end position="668"/>
    </location>
</feature>
<protein>
    <recommendedName>
        <fullName evidence="4">Heterokaryon incompatibility domain-containing protein</fullName>
    </recommendedName>
</protein>
<dbReference type="Pfam" id="PF12796">
    <property type="entry name" value="Ank_2"/>
    <property type="match status" value="6"/>
</dbReference>
<dbReference type="Pfam" id="PF00023">
    <property type="entry name" value="Ank"/>
    <property type="match status" value="1"/>
</dbReference>
<proteinExistence type="predicted"/>
<gene>
    <name evidence="5" type="ORF">CEP51_004750</name>
</gene>
<evidence type="ECO:0000313" key="6">
    <source>
        <dbReference type="Proteomes" id="UP000287972"/>
    </source>
</evidence>
<dbReference type="PROSITE" id="PS50088">
    <property type="entry name" value="ANK_REPEAT"/>
    <property type="match status" value="13"/>
</dbReference>
<feature type="repeat" description="ANK" evidence="3">
    <location>
        <begin position="402"/>
        <end position="434"/>
    </location>
</feature>
<dbReference type="Pfam" id="PF13606">
    <property type="entry name" value="Ank_3"/>
    <property type="match status" value="1"/>
</dbReference>
<feature type="repeat" description="ANK" evidence="3">
    <location>
        <begin position="669"/>
        <end position="701"/>
    </location>
</feature>
<feature type="repeat" description="ANK" evidence="3">
    <location>
        <begin position="369"/>
        <end position="401"/>
    </location>
</feature>
<dbReference type="PANTHER" id="PTHR24198">
    <property type="entry name" value="ANKYRIN REPEAT AND PROTEIN KINASE DOMAIN-CONTAINING PROTEIN"/>
    <property type="match status" value="1"/>
</dbReference>
<feature type="repeat" description="ANK" evidence="3">
    <location>
        <begin position="981"/>
        <end position="1013"/>
    </location>
</feature>
<evidence type="ECO:0000256" key="2">
    <source>
        <dbReference type="ARBA" id="ARBA00023043"/>
    </source>
</evidence>
<dbReference type="InterPro" id="IPR010730">
    <property type="entry name" value="HET"/>
</dbReference>
<feature type="repeat" description="ANK" evidence="3">
    <location>
        <begin position="915"/>
        <end position="947"/>
    </location>
</feature>
<sequence length="1515" mass="169406">MQQKSSTEMNLEEVNRKLVALLGNATSIRGELSPCPEYFKDISESAAWQDQKSRDVGELQRQIVTGRTVLDTLVKEMQQEVEQEPKKLAHFESWMAIQMATKDFGICPNRLWAIARGHQDGSLTKLIRPLRDNEPMLGHADHEQCNYELCEHSRRDFTWVAQRHESEECRRDTSEACEPLRYRFPIEALDEAAKARRPTAWRFDGQSIVEPGQGYLAVSHVWSDGTGTGAWLEREVNGCLYDYFAAVARRFQCEGIWWDTICIPKDKAARSIAVNLMHRNYQDARVTFVHDCYLPEEDIPGRLQGPMDIIIGYDGGPPIASKPQVIDNADLGFQDQDGWTALHQAIWQCNVPLVEKLIDRFDHEVEDRFGQRPLHVASERGSKNIVELLLVRGADLTVQCSQKQTPLHRAAWGGSFAVTEMLLEAGADPDALDSRGQSPLHLAAQHGYVEVASLLMKRSDASILNSEGFMALHLALLEGHNDVVKRLVRENDDLHSTDGRGYTVLHLAARTGNVDLVKWLVSKGSNTALRNSNGLRPVHLAAESGNDAALRWLLRHEHVDSDPVVDEAWEMLHSASKGGIGWIVSDILHGDESRINIRDPQGRSALHVAAGAGKTEMVRLLLDANVGADVDAVDNGDQTPLFYAGNNGHVSVAKELIRRGANVTAVDANGETPFLHAAINNHVPVLKLLLKNGAALGLKDQKRISSAQRDADYGLHPNTTVAVWVSNEVRIKADLLQRVVTNGHQEVLRVLFENDVDEKTFHLEKILVRENLKIKDLLLKDAVEHGQDSIIRLLLEQGADMDVYKSGYPWNRDRPLMAWASMKGHLSTVKLLLRNKADADPRGGYVPLVSAAYSGHKDIVRLLLKAKANINRICKFSFHTALSAAASNGHTATVKLLLDMGADTDPCRAKVDQPTNYPPIYEAASQGYDKIVKLLIQGGADVNSRATDQYNCLIRATQRNFYEVVKVLVEFDVDVNARGFLQESAIATAAKNGNLDIMRLLIRYGADINAAGQLQEKAIVTARRTGNDDMLALLVDDGLEETEAYEARKRDARGLNFNRPLYKTFEPWNRQYTDPALYIKNKLPKFECCQNTSCQGAKDRLQHVAPPFETTDCPNLRDWALNVMSCFIAHPGTLPENSALWSAVAFCESFLNELLTLRRETRTLGPNIMGICRMFKWVYGLSVGYSEWASGRVLEYTLGQHTVTSFAMRENALEIPKGVCLYRFWNLALSTPSGAEELVPLKAMLRQFRLSDRHLERHRHCTVQVCVQNDENTTAVPQRHLCRDPDGCPLISFPPADVNKIASPENGATAWSISSGQPTLGSKRYMDISHVWSDGTGIGSNTPGDVNKCLVDHFKAVAMTQEILCDGIWWDTVSLPMEKGKRVKALNKMHNNYKKAACTLVHDLELAEFTWADDGSPCVALAFSTWFSRGWTALELYVSETVWVLFKGPDGKPILKDLDKDILARSNDPFTHPTHKQVSDVIRRLRPYSRQDMDTVSLLLEALRFRRGARRDKLV</sequence>
<feature type="repeat" description="ANK" evidence="3">
    <location>
        <begin position="435"/>
        <end position="459"/>
    </location>
</feature>
<dbReference type="PRINTS" id="PR01415">
    <property type="entry name" value="ANKYRIN"/>
</dbReference>
<dbReference type="Proteomes" id="UP000287972">
    <property type="component" value="Unassembled WGS sequence"/>
</dbReference>
<dbReference type="EMBL" id="NKCL01000089">
    <property type="protein sequence ID" value="RSL83066.1"/>
    <property type="molecule type" value="Genomic_DNA"/>
</dbReference>
<dbReference type="InterPro" id="IPR036770">
    <property type="entry name" value="Ankyrin_rpt-contain_sf"/>
</dbReference>
<feature type="repeat" description="ANK" evidence="3">
    <location>
        <begin position="779"/>
        <end position="806"/>
    </location>
</feature>
<feature type="domain" description="Heterokaryon incompatibility" evidence="4">
    <location>
        <begin position="215"/>
        <end position="289"/>
    </location>
</feature>
<name>A0A428S0E0_9HYPO</name>
<dbReference type="Pfam" id="PF06985">
    <property type="entry name" value="HET"/>
    <property type="match status" value="1"/>
</dbReference>
<keyword evidence="1" id="KW-0677">Repeat</keyword>
<comment type="caution">
    <text evidence="5">The sequence shown here is derived from an EMBL/GenBank/DDBJ whole genome shotgun (WGS) entry which is preliminary data.</text>
</comment>
<evidence type="ECO:0000256" key="1">
    <source>
        <dbReference type="ARBA" id="ARBA00022737"/>
    </source>
</evidence>
<feature type="repeat" description="ANK" evidence="3">
    <location>
        <begin position="500"/>
        <end position="532"/>
    </location>
</feature>
<dbReference type="PROSITE" id="PS50297">
    <property type="entry name" value="ANK_REP_REGION"/>
    <property type="match status" value="12"/>
</dbReference>
<keyword evidence="6" id="KW-1185">Reference proteome</keyword>
<dbReference type="Gene3D" id="1.25.40.20">
    <property type="entry name" value="Ankyrin repeat-containing domain"/>
    <property type="match status" value="5"/>
</dbReference>
<keyword evidence="2 3" id="KW-0040">ANK repeat</keyword>
<feature type="repeat" description="ANK" evidence="3">
    <location>
        <begin position="601"/>
        <end position="633"/>
    </location>
</feature>
<organism evidence="5 6">
    <name type="scientific">Fusarium floridanum</name>
    <dbReference type="NCBI Taxonomy" id="1325733"/>
    <lineage>
        <taxon>Eukaryota</taxon>
        <taxon>Fungi</taxon>
        <taxon>Dikarya</taxon>
        <taxon>Ascomycota</taxon>
        <taxon>Pezizomycotina</taxon>
        <taxon>Sordariomycetes</taxon>
        <taxon>Hypocreomycetidae</taxon>
        <taxon>Hypocreales</taxon>
        <taxon>Nectriaceae</taxon>
        <taxon>Fusarium</taxon>
        <taxon>Fusarium solani species complex</taxon>
    </lineage>
</organism>
<feature type="repeat" description="ANK" evidence="3">
    <location>
        <begin position="877"/>
        <end position="905"/>
    </location>
</feature>
<evidence type="ECO:0000313" key="5">
    <source>
        <dbReference type="EMBL" id="RSL83066.1"/>
    </source>
</evidence>